<protein>
    <submittedName>
        <fullName evidence="6">LysR family transcriptional regulator</fullName>
    </submittedName>
</protein>
<dbReference type="EMBL" id="JBHLXP010000001">
    <property type="protein sequence ID" value="MFC0047031.1"/>
    <property type="molecule type" value="Genomic_DNA"/>
</dbReference>
<dbReference type="Pfam" id="PF00126">
    <property type="entry name" value="HTH_1"/>
    <property type="match status" value="1"/>
</dbReference>
<dbReference type="InterPro" id="IPR036388">
    <property type="entry name" value="WH-like_DNA-bd_sf"/>
</dbReference>
<keyword evidence="3" id="KW-0238">DNA-binding</keyword>
<dbReference type="PROSITE" id="PS50931">
    <property type="entry name" value="HTH_LYSR"/>
    <property type="match status" value="1"/>
</dbReference>
<evidence type="ECO:0000256" key="1">
    <source>
        <dbReference type="ARBA" id="ARBA00009437"/>
    </source>
</evidence>
<evidence type="ECO:0000313" key="6">
    <source>
        <dbReference type="EMBL" id="MFC0047031.1"/>
    </source>
</evidence>
<dbReference type="Gene3D" id="3.40.190.10">
    <property type="entry name" value="Periplasmic binding protein-like II"/>
    <property type="match status" value="2"/>
</dbReference>
<dbReference type="Pfam" id="PF03466">
    <property type="entry name" value="LysR_substrate"/>
    <property type="match status" value="1"/>
</dbReference>
<gene>
    <name evidence="6" type="ORF">ACFFJP_01850</name>
</gene>
<keyword evidence="4" id="KW-0804">Transcription</keyword>
<keyword evidence="7" id="KW-1185">Reference proteome</keyword>
<dbReference type="PANTHER" id="PTHR30126">
    <property type="entry name" value="HTH-TYPE TRANSCRIPTIONAL REGULATOR"/>
    <property type="match status" value="1"/>
</dbReference>
<comment type="caution">
    <text evidence="6">The sequence shown here is derived from an EMBL/GenBank/DDBJ whole genome shotgun (WGS) entry which is preliminary data.</text>
</comment>
<dbReference type="SUPFAM" id="SSF46785">
    <property type="entry name" value="Winged helix' DNA-binding domain"/>
    <property type="match status" value="1"/>
</dbReference>
<reference evidence="6 7" key="1">
    <citation type="submission" date="2024-09" db="EMBL/GenBank/DDBJ databases">
        <authorList>
            <person name="Sun Q."/>
            <person name="Mori K."/>
        </authorList>
    </citation>
    <scope>NUCLEOTIDE SEQUENCE [LARGE SCALE GENOMIC DNA]</scope>
    <source>
        <strain evidence="6 7">KCTC 23315</strain>
    </source>
</reference>
<name>A0ABV6B825_9GAMM</name>
<dbReference type="Proteomes" id="UP001589813">
    <property type="component" value="Unassembled WGS sequence"/>
</dbReference>
<keyword evidence="2" id="KW-0805">Transcription regulation</keyword>
<sequence length="303" mass="32986">MELYQLKIFVTVAKTGAVTKASEQLYLSQPAVSAQIKALEEELGLALFERTVRGMSLTPHGVVILSKAEQLLGQQRDLLDEARRLRGGLTGRLRLGSNRGASAVLLGKLLAQLSETAPELDVSLEFGSPADIVTALREGRLDAGFYTEYEQHELLHSEAVDRFGIQLAVAPQLLPAGFRTEPVPDWQWIALLPWISAPAGSCCGRAAERLFREQQFRPAKMIEADQEHLIRALISSGVGIGLLHTPTARDAAAKGEVRLIGPVLQQVQLLFGCLARKQQEPLLLLVMQLMAQIAADLAQSSEA</sequence>
<dbReference type="PANTHER" id="PTHR30126:SF40">
    <property type="entry name" value="HTH-TYPE TRANSCRIPTIONAL REGULATOR GLTR"/>
    <property type="match status" value="1"/>
</dbReference>
<accession>A0ABV6B825</accession>
<dbReference type="PRINTS" id="PR00039">
    <property type="entry name" value="HTHLYSR"/>
</dbReference>
<feature type="domain" description="HTH lysR-type" evidence="5">
    <location>
        <begin position="1"/>
        <end position="58"/>
    </location>
</feature>
<dbReference type="RefSeq" id="WP_377239880.1">
    <property type="nucleotide sequence ID" value="NZ_JBHLXP010000001.1"/>
</dbReference>
<evidence type="ECO:0000256" key="4">
    <source>
        <dbReference type="ARBA" id="ARBA00023163"/>
    </source>
</evidence>
<dbReference type="SUPFAM" id="SSF53850">
    <property type="entry name" value="Periplasmic binding protein-like II"/>
    <property type="match status" value="1"/>
</dbReference>
<dbReference type="InterPro" id="IPR036390">
    <property type="entry name" value="WH_DNA-bd_sf"/>
</dbReference>
<evidence type="ECO:0000259" key="5">
    <source>
        <dbReference type="PROSITE" id="PS50931"/>
    </source>
</evidence>
<organism evidence="6 7">
    <name type="scientific">Rheinheimera tilapiae</name>
    <dbReference type="NCBI Taxonomy" id="875043"/>
    <lineage>
        <taxon>Bacteria</taxon>
        <taxon>Pseudomonadati</taxon>
        <taxon>Pseudomonadota</taxon>
        <taxon>Gammaproteobacteria</taxon>
        <taxon>Chromatiales</taxon>
        <taxon>Chromatiaceae</taxon>
        <taxon>Rheinheimera</taxon>
    </lineage>
</organism>
<evidence type="ECO:0000256" key="2">
    <source>
        <dbReference type="ARBA" id="ARBA00023015"/>
    </source>
</evidence>
<dbReference type="InterPro" id="IPR005119">
    <property type="entry name" value="LysR_subst-bd"/>
</dbReference>
<dbReference type="CDD" id="cd05466">
    <property type="entry name" value="PBP2_LTTR_substrate"/>
    <property type="match status" value="1"/>
</dbReference>
<comment type="similarity">
    <text evidence="1">Belongs to the LysR transcriptional regulatory family.</text>
</comment>
<proteinExistence type="inferred from homology"/>
<dbReference type="Gene3D" id="1.10.10.10">
    <property type="entry name" value="Winged helix-like DNA-binding domain superfamily/Winged helix DNA-binding domain"/>
    <property type="match status" value="1"/>
</dbReference>
<evidence type="ECO:0000313" key="7">
    <source>
        <dbReference type="Proteomes" id="UP001589813"/>
    </source>
</evidence>
<dbReference type="InterPro" id="IPR000847">
    <property type="entry name" value="LysR_HTH_N"/>
</dbReference>
<evidence type="ECO:0000256" key="3">
    <source>
        <dbReference type="ARBA" id="ARBA00023125"/>
    </source>
</evidence>